<organism evidence="1 2">
    <name type="scientific">Streptomyces ficellus</name>
    <dbReference type="NCBI Taxonomy" id="1977088"/>
    <lineage>
        <taxon>Bacteria</taxon>
        <taxon>Bacillati</taxon>
        <taxon>Actinomycetota</taxon>
        <taxon>Actinomycetes</taxon>
        <taxon>Kitasatosporales</taxon>
        <taxon>Streptomycetaceae</taxon>
        <taxon>Streptomyces</taxon>
    </lineage>
</organism>
<dbReference type="AlphaFoldDB" id="A0A6I6F867"/>
<dbReference type="Pfam" id="PF18928">
    <property type="entry name" value="DUF5677"/>
    <property type="match status" value="1"/>
</dbReference>
<accession>A0A6I6F867</accession>
<evidence type="ECO:0000313" key="2">
    <source>
        <dbReference type="Proteomes" id="UP000422572"/>
    </source>
</evidence>
<proteinExistence type="predicted"/>
<keyword evidence="2" id="KW-1185">Reference proteome</keyword>
<dbReference type="InterPro" id="IPR043733">
    <property type="entry name" value="DUF5677"/>
</dbReference>
<gene>
    <name evidence="1" type="ORF">EIZ62_17905</name>
</gene>
<dbReference type="RefSeq" id="WP_156693631.1">
    <property type="nucleotide sequence ID" value="NZ_CP034279.1"/>
</dbReference>
<protein>
    <submittedName>
        <fullName evidence="1">Uncharacterized protein</fullName>
    </submittedName>
</protein>
<name>A0A6I6F867_9ACTN</name>
<dbReference type="KEGG" id="sfic:EIZ62_17905"/>
<dbReference type="OrthoDB" id="7531258at2"/>
<dbReference type="Proteomes" id="UP000422572">
    <property type="component" value="Chromosome"/>
</dbReference>
<sequence>MDPEESALLRYAAGKVNSAIANGEFTADDDDRVSATLLSAMAEAVSNSTEITPADHKWFQRRIHKRRHSGAAYMGKVRRSLLKRWGRGLRLYDQTLIAAEVLNEALEDCIGAWILSDDCAQPEKLLGVEGAMGGRSLKCILMLSLQSRACSVAHEIRLLAERGFPEGVMARSRSLHEFAVIAAALSSLGLVDTSVSDRYGAWTVAEARKADRVIAGQGGTPEPRGQSGAELETRAEATWGSDFFKQNAWATPLFPNRRPPIPFVDIEKHVGMDHMRSYYLAGNEAIHAGPSALTDRTRFRNGSIFPVSSEVQHETVRHFLAVALISLTDVSIEACKAVASITQDFDLMFAVKVISDASEEAVEEFRQGGMRP</sequence>
<evidence type="ECO:0000313" key="1">
    <source>
        <dbReference type="EMBL" id="QGV79900.1"/>
    </source>
</evidence>
<dbReference type="EMBL" id="CP034279">
    <property type="protein sequence ID" value="QGV79900.1"/>
    <property type="molecule type" value="Genomic_DNA"/>
</dbReference>
<reference evidence="1 2" key="1">
    <citation type="submission" date="2018-12" db="EMBL/GenBank/DDBJ databases">
        <title>Complete genome sequence of Streptomyces ficellus NRRL8067, the producer of ficellomycin, feldamycin and nojirimycin.</title>
        <authorList>
            <person name="Zhang H."/>
            <person name="Yue R."/>
            <person name="Liu Y."/>
            <person name="Li M."/>
            <person name="Mu H."/>
            <person name="Zhang J."/>
        </authorList>
    </citation>
    <scope>NUCLEOTIDE SEQUENCE [LARGE SCALE GENOMIC DNA]</scope>
    <source>
        <strain evidence="1 2">NRRL 8067</strain>
    </source>
</reference>